<evidence type="ECO:0000256" key="14">
    <source>
        <dbReference type="RuleBase" id="RU361141"/>
    </source>
</evidence>
<comment type="similarity">
    <text evidence="3 14">Belongs to the peptidase M1 family.</text>
</comment>
<dbReference type="GO" id="GO:0005829">
    <property type="term" value="C:cytosol"/>
    <property type="evidence" value="ECO:0007669"/>
    <property type="project" value="TreeGrafter"/>
</dbReference>
<dbReference type="InterPro" id="IPR016024">
    <property type="entry name" value="ARM-type_fold"/>
</dbReference>
<evidence type="ECO:0000256" key="3">
    <source>
        <dbReference type="ARBA" id="ARBA00010136"/>
    </source>
</evidence>
<feature type="binding site" evidence="12">
    <location>
        <begin position="140"/>
        <end position="142"/>
    </location>
    <ligand>
        <name>a peptide</name>
        <dbReference type="ChEBI" id="CHEBI:60466"/>
    </ligand>
</feature>
<keyword evidence="10" id="KW-0539">Nucleus</keyword>
<comment type="cofactor">
    <cofactor evidence="13 14">
        <name>Zn(2+)</name>
        <dbReference type="ChEBI" id="CHEBI:29105"/>
    </cofactor>
    <text evidence="13 14">Binds 1 zinc ion per subunit.</text>
</comment>
<dbReference type="GO" id="GO:0008270">
    <property type="term" value="F:zinc ion binding"/>
    <property type="evidence" value="ECO:0007669"/>
    <property type="project" value="InterPro"/>
</dbReference>
<keyword evidence="7 14" id="KW-0378">Hydrolase</keyword>
<dbReference type="Pfam" id="PF17900">
    <property type="entry name" value="Peptidase_M1_N"/>
    <property type="match status" value="1"/>
</dbReference>
<dbReference type="InterPro" id="IPR049980">
    <property type="entry name" value="LTA4H_cat"/>
</dbReference>
<dbReference type="Gene3D" id="3.30.2010.30">
    <property type="match status" value="1"/>
</dbReference>
<dbReference type="Proteomes" id="UP000192927">
    <property type="component" value="Unassembled WGS sequence"/>
</dbReference>
<keyword evidence="4 14" id="KW-0963">Cytoplasm</keyword>
<dbReference type="GO" id="GO:0008237">
    <property type="term" value="F:metallopeptidase activity"/>
    <property type="evidence" value="ECO:0007669"/>
    <property type="project" value="UniProtKB-KW"/>
</dbReference>
<feature type="domain" description="Peptidase M1 leukotriene A4 hydrolase/aminopeptidase C-terminal" evidence="15">
    <location>
        <begin position="473"/>
        <end position="619"/>
    </location>
</feature>
<comment type="subcellular location">
    <subcellularLocation>
        <location evidence="2 14">Cytoplasm</location>
    </subcellularLocation>
    <subcellularLocation>
        <location evidence="1">Nucleus</location>
    </subcellularLocation>
</comment>
<keyword evidence="9 14" id="KW-0482">Metalloprotease</keyword>
<dbReference type="FunFam" id="2.60.40.1730:FF:000004">
    <property type="entry name" value="Leukotriene A(4) hydrolase"/>
    <property type="match status" value="1"/>
</dbReference>
<dbReference type="AlphaFoldDB" id="A0A1W5D8U6"/>
<dbReference type="EC" id="3.4.11.-" evidence="14"/>
<evidence type="ECO:0000256" key="13">
    <source>
        <dbReference type="PIRSR" id="PIRSR612777-3"/>
    </source>
</evidence>
<evidence type="ECO:0000259" key="15">
    <source>
        <dbReference type="SMART" id="SM01263"/>
    </source>
</evidence>
<dbReference type="NCBIfam" id="TIGR02411">
    <property type="entry name" value="leuko_A4_hydro"/>
    <property type="match status" value="1"/>
</dbReference>
<comment type="catalytic activity">
    <reaction evidence="14">
        <text>an epoxide + H2O = an ethanediol</text>
        <dbReference type="Rhea" id="RHEA:19037"/>
        <dbReference type="ChEBI" id="CHEBI:15377"/>
        <dbReference type="ChEBI" id="CHEBI:32955"/>
        <dbReference type="ChEBI" id="CHEBI:140594"/>
        <dbReference type="EC" id="3.3.2.10"/>
    </reaction>
</comment>
<proteinExistence type="inferred from homology"/>
<dbReference type="PANTHER" id="PTHR45726:SF3">
    <property type="entry name" value="LEUKOTRIENE A-4 HYDROLASE"/>
    <property type="match status" value="1"/>
</dbReference>
<dbReference type="InterPro" id="IPR001930">
    <property type="entry name" value="Peptidase_M1"/>
</dbReference>
<evidence type="ECO:0000256" key="11">
    <source>
        <dbReference type="PIRSR" id="PIRSR612777-1"/>
    </source>
</evidence>
<dbReference type="InterPro" id="IPR034015">
    <property type="entry name" value="M1_LTA4H"/>
</dbReference>
<dbReference type="Gene3D" id="2.60.40.1730">
    <property type="entry name" value="tricorn interacting facor f3 domain"/>
    <property type="match status" value="1"/>
</dbReference>
<dbReference type="InterPro" id="IPR015211">
    <property type="entry name" value="Peptidase_M1_C"/>
</dbReference>
<evidence type="ECO:0000256" key="7">
    <source>
        <dbReference type="ARBA" id="ARBA00022801"/>
    </source>
</evidence>
<feature type="binding site" evidence="13">
    <location>
        <position position="304"/>
    </location>
    <ligand>
        <name>Zn(2+)</name>
        <dbReference type="ChEBI" id="CHEBI:29105"/>
        <note>catalytic</note>
    </ligand>
</feature>
<dbReference type="FunFam" id="3.30.2010.30:FF:000001">
    <property type="entry name" value="Leukotriene A(4) hydrolase"/>
    <property type="match status" value="1"/>
</dbReference>
<feature type="binding site" evidence="13">
    <location>
        <position position="308"/>
    </location>
    <ligand>
        <name>Zn(2+)</name>
        <dbReference type="ChEBI" id="CHEBI:29105"/>
        <note>catalytic</note>
    </ligand>
</feature>
<dbReference type="InterPro" id="IPR045357">
    <property type="entry name" value="Aminopeptidase_N-like_N"/>
</dbReference>
<name>A0A1W5D8U6_9LECA</name>
<dbReference type="GO" id="GO:0005634">
    <property type="term" value="C:nucleus"/>
    <property type="evidence" value="ECO:0007669"/>
    <property type="project" value="UniProtKB-SubCell"/>
</dbReference>
<dbReference type="Gene3D" id="1.25.40.320">
    <property type="entry name" value="Peptidase M1, leukotriene A4 hydrolase/aminopeptidase C-terminal domain"/>
    <property type="match status" value="1"/>
</dbReference>
<evidence type="ECO:0000256" key="2">
    <source>
        <dbReference type="ARBA" id="ARBA00004496"/>
    </source>
</evidence>
<evidence type="ECO:0000256" key="6">
    <source>
        <dbReference type="ARBA" id="ARBA00022723"/>
    </source>
</evidence>
<dbReference type="Gene3D" id="1.10.390.10">
    <property type="entry name" value="Neutral Protease Domain 2"/>
    <property type="match status" value="1"/>
</dbReference>
<dbReference type="CDD" id="cd09599">
    <property type="entry name" value="M1_LTA4H"/>
    <property type="match status" value="1"/>
</dbReference>
<dbReference type="SUPFAM" id="SSF48371">
    <property type="entry name" value="ARM repeat"/>
    <property type="match status" value="1"/>
</dbReference>
<dbReference type="GO" id="GO:0004301">
    <property type="term" value="F:epoxide hydrolase activity"/>
    <property type="evidence" value="ECO:0007669"/>
    <property type="project" value="UniProtKB-EC"/>
</dbReference>
<feature type="binding site" evidence="12">
    <location>
        <begin position="275"/>
        <end position="280"/>
    </location>
    <ligand>
        <name>a peptide</name>
        <dbReference type="ChEBI" id="CHEBI:60466"/>
    </ligand>
</feature>
<dbReference type="GO" id="GO:0004177">
    <property type="term" value="F:aminopeptidase activity"/>
    <property type="evidence" value="ECO:0007669"/>
    <property type="project" value="TreeGrafter"/>
</dbReference>
<feature type="binding site" evidence="13">
    <location>
        <position position="327"/>
    </location>
    <ligand>
        <name>Zn(2+)</name>
        <dbReference type="ChEBI" id="CHEBI:29105"/>
        <note>catalytic</note>
    </ligand>
</feature>
<dbReference type="FunFam" id="1.10.390.10:FF:000009">
    <property type="entry name" value="Leukotriene A(4) hydrolase"/>
    <property type="match status" value="1"/>
</dbReference>
<evidence type="ECO:0000256" key="12">
    <source>
        <dbReference type="PIRSR" id="PIRSR612777-2"/>
    </source>
</evidence>
<dbReference type="InterPro" id="IPR038502">
    <property type="entry name" value="M1_LTA-4_hydro/amino_C_sf"/>
</dbReference>
<keyword evidence="5 14" id="KW-0645">Protease</keyword>
<feature type="active site" description="Proton donor" evidence="11">
    <location>
        <position position="392"/>
    </location>
</feature>
<dbReference type="Pfam" id="PF01433">
    <property type="entry name" value="Peptidase_M1"/>
    <property type="match status" value="1"/>
</dbReference>
<accession>A0A1W5D8U6</accession>
<dbReference type="SMART" id="SM01263">
    <property type="entry name" value="Leuk-A4-hydro_C"/>
    <property type="match status" value="1"/>
</dbReference>
<keyword evidence="17" id="KW-1185">Reference proteome</keyword>
<sequence>MASTIIHPPRDPNTLSNYNNFVTTHTVANFDIDFKQKRLAGFVKLDLKSITHAQTKQILLDTSFLTVSDVKVYGKSSKWALLSRFEPYGSALEIRLDEGVELDKVIEVDIHVHTTKDCTALQWLTPTQTANKKHPYMFSQCQAIHARSLFPCQDTPDVKSTFDFNIRSPLPVIASGLSTGAKDFRPGENGEAGTLLYTFRQDIPIPSYLFAIASGDIATASIGPRSTVATGPEEIQATKWELEADTERFIQAAENIVYPYAWTTYNVLVLPPSFPYGGMENPVFTFATPTIISGDRENVDVIAHELSHSWSGNLVSNASWEHFWLNEGWTVYLERRIIAAIHGEAHRDFSAIIGWKALSDSIAHFGEDHKFTRLVIDLKGKDPDDAFSTIPYEKGSTFLYHLEKLLGKEKWDKFIPHYFTKYARKSVDSYEFKSTLFSFFDSDHTATNDLKKLDWETWFYAPGFPPKPAFDTSLVDVCYTLASKWESWSSSDGSSMFEPSKSDIEGWTANQVVVFLERVQDFEQALSKEDVERMGKEYGFAKNGNVEVVSRYLGVGLRAKDPAVYGPTAELLGKVGRMKFVRPLFRQLNKVDRKLAVETFERNKDFYHPICRGLVEKDIFGKK</sequence>
<dbReference type="SUPFAM" id="SSF63737">
    <property type="entry name" value="Leukotriene A4 hydrolase N-terminal domain"/>
    <property type="match status" value="1"/>
</dbReference>
<evidence type="ECO:0000256" key="4">
    <source>
        <dbReference type="ARBA" id="ARBA00022490"/>
    </source>
</evidence>
<evidence type="ECO:0000256" key="10">
    <source>
        <dbReference type="ARBA" id="ARBA00023242"/>
    </source>
</evidence>
<evidence type="ECO:0000256" key="9">
    <source>
        <dbReference type="ARBA" id="ARBA00023049"/>
    </source>
</evidence>
<dbReference type="InterPro" id="IPR012777">
    <property type="entry name" value="LTA4H"/>
</dbReference>
<dbReference type="InterPro" id="IPR042097">
    <property type="entry name" value="Aminopeptidase_N-like_N_sf"/>
</dbReference>
<protein>
    <recommendedName>
        <fullName evidence="14">Leukotriene A(4) hydrolase</fullName>
        <shortName evidence="14">LTA-4 hydrolase</shortName>
        <ecNumber evidence="14">3.3.2.10</ecNumber>
        <ecNumber evidence="14">3.4.11.-</ecNumber>
    </recommendedName>
</protein>
<dbReference type="EMBL" id="FWEW01003499">
    <property type="protein sequence ID" value="SLM39410.1"/>
    <property type="molecule type" value="Genomic_DNA"/>
</dbReference>
<dbReference type="EC" id="3.3.2.10" evidence="14"/>
<dbReference type="InterPro" id="IPR014782">
    <property type="entry name" value="Peptidase_M1_dom"/>
</dbReference>
<dbReference type="PANTHER" id="PTHR45726">
    <property type="entry name" value="LEUKOTRIENE A-4 HYDROLASE"/>
    <property type="match status" value="1"/>
</dbReference>
<evidence type="ECO:0000256" key="1">
    <source>
        <dbReference type="ARBA" id="ARBA00004123"/>
    </source>
</evidence>
<dbReference type="SUPFAM" id="SSF55486">
    <property type="entry name" value="Metalloproteases ('zincins'), catalytic domain"/>
    <property type="match status" value="1"/>
</dbReference>
<evidence type="ECO:0000256" key="8">
    <source>
        <dbReference type="ARBA" id="ARBA00022833"/>
    </source>
</evidence>
<feature type="binding site" evidence="12">
    <location>
        <begin position="577"/>
        <end position="579"/>
    </location>
    <ligand>
        <name>a peptide</name>
        <dbReference type="ChEBI" id="CHEBI:60466"/>
    </ligand>
</feature>
<dbReference type="InterPro" id="IPR027268">
    <property type="entry name" value="Peptidase_M4/M1_CTD_sf"/>
</dbReference>
<dbReference type="PRINTS" id="PR00756">
    <property type="entry name" value="ALADIPTASE"/>
</dbReference>
<dbReference type="GO" id="GO:0006508">
    <property type="term" value="P:proteolysis"/>
    <property type="evidence" value="ECO:0007669"/>
    <property type="project" value="UniProtKB-KW"/>
</dbReference>
<keyword evidence="8 13" id="KW-0862">Zinc</keyword>
<feature type="active site" description="Proton acceptor" evidence="11">
    <location>
        <position position="305"/>
    </location>
</feature>
<organism evidence="16 17">
    <name type="scientific">Lasallia pustulata</name>
    <dbReference type="NCBI Taxonomy" id="136370"/>
    <lineage>
        <taxon>Eukaryota</taxon>
        <taxon>Fungi</taxon>
        <taxon>Dikarya</taxon>
        <taxon>Ascomycota</taxon>
        <taxon>Pezizomycotina</taxon>
        <taxon>Lecanoromycetes</taxon>
        <taxon>OSLEUM clade</taxon>
        <taxon>Umbilicariomycetidae</taxon>
        <taxon>Umbilicariales</taxon>
        <taxon>Umbilicariaceae</taxon>
        <taxon>Lasallia</taxon>
    </lineage>
</organism>
<evidence type="ECO:0000313" key="17">
    <source>
        <dbReference type="Proteomes" id="UP000192927"/>
    </source>
</evidence>
<dbReference type="Pfam" id="PF09127">
    <property type="entry name" value="Leuk-A4-hydro_C"/>
    <property type="match status" value="1"/>
</dbReference>
<reference evidence="17" key="1">
    <citation type="submission" date="2017-03" db="EMBL/GenBank/DDBJ databases">
        <authorList>
            <person name="Sharma R."/>
            <person name="Thines M."/>
        </authorList>
    </citation>
    <scope>NUCLEOTIDE SEQUENCE [LARGE SCALE GENOMIC DNA]</scope>
</reference>
<dbReference type="FunFam" id="1.25.40.320:FF:000001">
    <property type="entry name" value="Leukotriene A(4) hydrolase"/>
    <property type="match status" value="1"/>
</dbReference>
<evidence type="ECO:0000313" key="16">
    <source>
        <dbReference type="EMBL" id="SLM39410.1"/>
    </source>
</evidence>
<evidence type="ECO:0000256" key="5">
    <source>
        <dbReference type="ARBA" id="ARBA00022670"/>
    </source>
</evidence>
<keyword evidence="6 13" id="KW-0479">Metal-binding</keyword>